<organism evidence="1 2">
    <name type="scientific">Scutellospora calospora</name>
    <dbReference type="NCBI Taxonomy" id="85575"/>
    <lineage>
        <taxon>Eukaryota</taxon>
        <taxon>Fungi</taxon>
        <taxon>Fungi incertae sedis</taxon>
        <taxon>Mucoromycota</taxon>
        <taxon>Glomeromycotina</taxon>
        <taxon>Glomeromycetes</taxon>
        <taxon>Diversisporales</taxon>
        <taxon>Gigasporaceae</taxon>
        <taxon>Scutellospora</taxon>
    </lineage>
</organism>
<name>A0ACA9MNY2_9GLOM</name>
<comment type="caution">
    <text evidence="1">The sequence shown here is derived from an EMBL/GenBank/DDBJ whole genome shotgun (WGS) entry which is preliminary data.</text>
</comment>
<evidence type="ECO:0000313" key="2">
    <source>
        <dbReference type="Proteomes" id="UP000789860"/>
    </source>
</evidence>
<sequence length="53" mass="5987">ITGEVLEFISIPKPDLPLKPVIKKVEVNSNEKLANLTQKQLKLYIDRAIKKAT</sequence>
<reference evidence="1" key="1">
    <citation type="submission" date="2021-06" db="EMBL/GenBank/DDBJ databases">
        <authorList>
            <person name="Kallberg Y."/>
            <person name="Tangrot J."/>
            <person name="Rosling A."/>
        </authorList>
    </citation>
    <scope>NUCLEOTIDE SEQUENCE</scope>
    <source>
        <strain evidence="1">AU212A</strain>
    </source>
</reference>
<accession>A0ACA9MNY2</accession>
<dbReference type="Proteomes" id="UP000789860">
    <property type="component" value="Unassembled WGS sequence"/>
</dbReference>
<feature type="non-terminal residue" evidence="1">
    <location>
        <position position="1"/>
    </location>
</feature>
<evidence type="ECO:0000313" key="1">
    <source>
        <dbReference type="EMBL" id="CAG8602567.1"/>
    </source>
</evidence>
<dbReference type="EMBL" id="CAJVPM010014687">
    <property type="protein sequence ID" value="CAG8602567.1"/>
    <property type="molecule type" value="Genomic_DNA"/>
</dbReference>
<proteinExistence type="predicted"/>
<protein>
    <submittedName>
        <fullName evidence="1">1526_t:CDS:1</fullName>
    </submittedName>
</protein>
<keyword evidence="2" id="KW-1185">Reference proteome</keyword>
<gene>
    <name evidence="1" type="ORF">SCALOS_LOCUS6975</name>
</gene>
<feature type="non-terminal residue" evidence="1">
    <location>
        <position position="53"/>
    </location>
</feature>